<evidence type="ECO:0008006" key="5">
    <source>
        <dbReference type="Google" id="ProtNLM"/>
    </source>
</evidence>
<evidence type="ECO:0000259" key="2">
    <source>
        <dbReference type="PROSITE" id="PS50056"/>
    </source>
</evidence>
<dbReference type="EMBL" id="DS469739">
    <property type="protein sequence ID" value="EDO34233.1"/>
    <property type="molecule type" value="Genomic_DNA"/>
</dbReference>
<sequence length="313" mass="35737">MLDRVNAESSLDIFNYVAYLRTRRTAMVQTEEQYTFCHDAVLEAIQCGNTQILAHDLRITLSRMEDVDKELKMTRFDSEFKTLNKVSPILPKACYIVASYPENKDKNRYSDILASDFSRVVLTAIDDNEITTYINAVHISDFPQFWPEVGKETYDMISVECSDERSSSVDNLRASYDQSEIAQLRFNVKDLRTPENLHKIKMFVVSGWTSEDETPPTSSIITLIAKVERWQQQSGNGPITVVCSDGIGRSGTFSALYSVLERVKIEQVIDVLQAIKAMRIPRPGLVKTTAEYKFIHYAVQEYLAAFDDYANFK</sequence>
<dbReference type="STRING" id="45351.A7SQ18"/>
<dbReference type="InterPro" id="IPR000242">
    <property type="entry name" value="PTP_cat"/>
</dbReference>
<dbReference type="GO" id="GO:0004725">
    <property type="term" value="F:protein tyrosine phosphatase activity"/>
    <property type="evidence" value="ECO:0000318"/>
    <property type="project" value="GO_Central"/>
</dbReference>
<proteinExistence type="predicted"/>
<name>A7SQ18_NEMVE</name>
<dbReference type="InterPro" id="IPR003595">
    <property type="entry name" value="Tyr_Pase_cat"/>
</dbReference>
<dbReference type="PRINTS" id="PR00700">
    <property type="entry name" value="PRTYPHPHTASE"/>
</dbReference>
<keyword evidence="4" id="KW-1185">Reference proteome</keyword>
<dbReference type="Proteomes" id="UP000001593">
    <property type="component" value="Unassembled WGS sequence"/>
</dbReference>
<dbReference type="SUPFAM" id="SSF52799">
    <property type="entry name" value="(Phosphotyrosine protein) phosphatases II"/>
    <property type="match status" value="2"/>
</dbReference>
<evidence type="ECO:0000259" key="1">
    <source>
        <dbReference type="PROSITE" id="PS50055"/>
    </source>
</evidence>
<dbReference type="Gene3D" id="3.90.190.10">
    <property type="entry name" value="Protein tyrosine phosphatase superfamily"/>
    <property type="match status" value="3"/>
</dbReference>
<evidence type="ECO:0000313" key="3">
    <source>
        <dbReference type="EMBL" id="EDO34233.1"/>
    </source>
</evidence>
<feature type="domain" description="Tyrosine specific protein phosphatases" evidence="2">
    <location>
        <begin position="218"/>
        <end position="293"/>
    </location>
</feature>
<dbReference type="PROSITE" id="PS50056">
    <property type="entry name" value="TYR_PHOSPHATASE_2"/>
    <property type="match status" value="2"/>
</dbReference>
<reference evidence="3 4" key="1">
    <citation type="journal article" date="2007" name="Science">
        <title>Sea anemone genome reveals ancestral eumetazoan gene repertoire and genomic organization.</title>
        <authorList>
            <person name="Putnam N.H."/>
            <person name="Srivastava M."/>
            <person name="Hellsten U."/>
            <person name="Dirks B."/>
            <person name="Chapman J."/>
            <person name="Salamov A."/>
            <person name="Terry A."/>
            <person name="Shapiro H."/>
            <person name="Lindquist E."/>
            <person name="Kapitonov V.V."/>
            <person name="Jurka J."/>
            <person name="Genikhovich G."/>
            <person name="Grigoriev I.V."/>
            <person name="Lucas S.M."/>
            <person name="Steele R.E."/>
            <person name="Finnerty J.R."/>
            <person name="Technau U."/>
            <person name="Martindale M.Q."/>
            <person name="Rokhsar D.S."/>
        </authorList>
    </citation>
    <scope>NUCLEOTIDE SEQUENCE [LARGE SCALE GENOMIC DNA]</scope>
    <source>
        <strain evidence="4">CH2 X CH6</strain>
    </source>
</reference>
<dbReference type="eggNOG" id="KOG4228">
    <property type="taxonomic scope" value="Eukaryota"/>
</dbReference>
<protein>
    <recommendedName>
        <fullName evidence="5">Protein-tyrosine-phosphatase</fullName>
    </recommendedName>
</protein>
<dbReference type="AlphaFoldDB" id="A7SQ18"/>
<dbReference type="SMART" id="SM00404">
    <property type="entry name" value="PTPc_motif"/>
    <property type="match status" value="1"/>
</dbReference>
<feature type="domain" description="Tyrosine-protein phosphatase" evidence="1">
    <location>
        <begin position="76"/>
        <end position="302"/>
    </location>
</feature>
<dbReference type="PANTHER" id="PTHR19134">
    <property type="entry name" value="RECEPTOR-TYPE TYROSINE-PROTEIN PHOSPHATASE"/>
    <property type="match status" value="1"/>
</dbReference>
<feature type="domain" description="Tyrosine-protein phosphatase" evidence="1">
    <location>
        <begin position="1"/>
        <end position="44"/>
    </location>
</feature>
<organism evidence="3 4">
    <name type="scientific">Nematostella vectensis</name>
    <name type="common">Starlet sea anemone</name>
    <dbReference type="NCBI Taxonomy" id="45351"/>
    <lineage>
        <taxon>Eukaryota</taxon>
        <taxon>Metazoa</taxon>
        <taxon>Cnidaria</taxon>
        <taxon>Anthozoa</taxon>
        <taxon>Hexacorallia</taxon>
        <taxon>Actiniaria</taxon>
        <taxon>Edwardsiidae</taxon>
        <taxon>Nematostella</taxon>
    </lineage>
</organism>
<gene>
    <name evidence="3" type="ORF">NEMVEDRAFT_v1g246683</name>
</gene>
<dbReference type="HOGENOM" id="CLU_001645_9_1_1"/>
<dbReference type="OMA" id="PVADECK"/>
<dbReference type="InterPro" id="IPR050348">
    <property type="entry name" value="Protein-Tyr_Phosphatase"/>
</dbReference>
<evidence type="ECO:0000313" key="4">
    <source>
        <dbReference type="Proteomes" id="UP000001593"/>
    </source>
</evidence>
<dbReference type="InterPro" id="IPR000387">
    <property type="entry name" value="Tyr_Pase_dom"/>
</dbReference>
<dbReference type="InParanoid" id="A7SQ18"/>
<dbReference type="PhylomeDB" id="A7SQ18"/>
<feature type="domain" description="Tyrosine specific protein phosphatases" evidence="2">
    <location>
        <begin position="1"/>
        <end position="35"/>
    </location>
</feature>
<dbReference type="InterPro" id="IPR029021">
    <property type="entry name" value="Prot-tyrosine_phosphatase-like"/>
</dbReference>
<dbReference type="PROSITE" id="PS50055">
    <property type="entry name" value="TYR_PHOSPHATASE_PTP"/>
    <property type="match status" value="2"/>
</dbReference>
<accession>A7SQ18</accession>
<dbReference type="PANTHER" id="PTHR19134:SF449">
    <property type="entry name" value="TYROSINE-PROTEIN PHOSPHATASE 1"/>
    <property type="match status" value="1"/>
</dbReference>
<dbReference type="SMART" id="SM00194">
    <property type="entry name" value="PTPc"/>
    <property type="match status" value="1"/>
</dbReference>
<dbReference type="Pfam" id="PF00102">
    <property type="entry name" value="Y_phosphatase"/>
    <property type="match status" value="3"/>
</dbReference>
<dbReference type="GO" id="GO:0007165">
    <property type="term" value="P:signal transduction"/>
    <property type="evidence" value="ECO:0000318"/>
    <property type="project" value="GO_Central"/>
</dbReference>